<evidence type="ECO:0000256" key="11">
    <source>
        <dbReference type="ARBA" id="ARBA00023204"/>
    </source>
</evidence>
<dbReference type="GO" id="GO:0005524">
    <property type="term" value="F:ATP binding"/>
    <property type="evidence" value="ECO:0007669"/>
    <property type="project" value="UniProtKB-KW"/>
</dbReference>
<evidence type="ECO:0000256" key="7">
    <source>
        <dbReference type="ARBA" id="ARBA00022806"/>
    </source>
</evidence>
<dbReference type="PANTHER" id="PTHR12604">
    <property type="entry name" value="KU AUTOANTIGEN DNA HELICASE"/>
    <property type="match status" value="1"/>
</dbReference>
<dbReference type="InterPro" id="IPR016194">
    <property type="entry name" value="SPOC-like_C_dom_sf"/>
</dbReference>
<dbReference type="Gene3D" id="1.10.1600.10">
    <property type="match status" value="1"/>
</dbReference>
<dbReference type="GO" id="GO:0003684">
    <property type="term" value="F:damaged DNA binding"/>
    <property type="evidence" value="ECO:0007669"/>
    <property type="project" value="InterPro"/>
</dbReference>
<evidence type="ECO:0000256" key="10">
    <source>
        <dbReference type="ARBA" id="ARBA00023172"/>
    </source>
</evidence>
<dbReference type="InterPro" id="IPR027388">
    <property type="entry name" value="Ku70_bridge/pillars_dom_sf"/>
</dbReference>
<evidence type="ECO:0000256" key="5">
    <source>
        <dbReference type="ARBA" id="ARBA00022763"/>
    </source>
</evidence>
<dbReference type="Gene3D" id="1.10.720.30">
    <property type="entry name" value="SAP domain"/>
    <property type="match status" value="1"/>
</dbReference>
<evidence type="ECO:0000256" key="9">
    <source>
        <dbReference type="ARBA" id="ARBA00023125"/>
    </source>
</evidence>
<dbReference type="InterPro" id="IPR005160">
    <property type="entry name" value="Ku_C"/>
</dbReference>
<evidence type="ECO:0000256" key="4">
    <source>
        <dbReference type="ARBA" id="ARBA00022741"/>
    </source>
</evidence>
<dbReference type="AlphaFoldDB" id="M7ZL43"/>
<keyword evidence="11" id="KW-0234">DNA repair</keyword>
<dbReference type="CDD" id="cd00788">
    <property type="entry name" value="KU70"/>
    <property type="match status" value="1"/>
</dbReference>
<dbReference type="Pfam" id="PF03731">
    <property type="entry name" value="Ku_N"/>
    <property type="match status" value="1"/>
</dbReference>
<dbReference type="GO" id="GO:0003690">
    <property type="term" value="F:double-stranded DNA binding"/>
    <property type="evidence" value="ECO:0007669"/>
    <property type="project" value="TreeGrafter"/>
</dbReference>
<evidence type="ECO:0000256" key="1">
    <source>
        <dbReference type="ARBA" id="ARBA00004123"/>
    </source>
</evidence>
<dbReference type="Pfam" id="PF03730">
    <property type="entry name" value="Ku_C"/>
    <property type="match status" value="1"/>
</dbReference>
<dbReference type="Pfam" id="PF02735">
    <property type="entry name" value="Ku"/>
    <property type="match status" value="1"/>
</dbReference>
<dbReference type="PANTHER" id="PTHR12604:SF2">
    <property type="entry name" value="X-RAY REPAIR CROSS-COMPLEMENTING PROTEIN 6"/>
    <property type="match status" value="1"/>
</dbReference>
<dbReference type="STRING" id="4572.M7ZL43"/>
<dbReference type="PROSITE" id="PS50800">
    <property type="entry name" value="SAP"/>
    <property type="match status" value="1"/>
</dbReference>
<dbReference type="GO" id="GO:0016787">
    <property type="term" value="F:hydrolase activity"/>
    <property type="evidence" value="ECO:0007669"/>
    <property type="project" value="UniProtKB-KW"/>
</dbReference>
<evidence type="ECO:0000256" key="14">
    <source>
        <dbReference type="ARBA" id="ARBA00069032"/>
    </source>
</evidence>
<dbReference type="GO" id="GO:0000723">
    <property type="term" value="P:telomere maintenance"/>
    <property type="evidence" value="ECO:0007669"/>
    <property type="project" value="InterPro"/>
</dbReference>
<dbReference type="SUPFAM" id="SSF100939">
    <property type="entry name" value="SPOC domain-like"/>
    <property type="match status" value="1"/>
</dbReference>
<comment type="subcellular location">
    <subcellularLocation>
        <location evidence="1">Nucleus</location>
    </subcellularLocation>
</comment>
<evidence type="ECO:0000256" key="12">
    <source>
        <dbReference type="ARBA" id="ARBA00023242"/>
    </source>
</evidence>
<dbReference type="FunFam" id="1.10.720.30:FF:000021">
    <property type="entry name" value="ATP-dependent DNA helicase 2 subunit KU70"/>
    <property type="match status" value="1"/>
</dbReference>
<dbReference type="eggNOG" id="KOG2327">
    <property type="taxonomic scope" value="Eukaryota"/>
</dbReference>
<evidence type="ECO:0000256" key="6">
    <source>
        <dbReference type="ARBA" id="ARBA00022801"/>
    </source>
</evidence>
<accession>M7ZL43</accession>
<dbReference type="FunFam" id="3.40.50.410:FF:000068">
    <property type="entry name" value="ATP-dependent DNA helicase 2 subunit KU70"/>
    <property type="match status" value="1"/>
</dbReference>
<name>M7ZL43_TRIUA</name>
<dbReference type="InterPro" id="IPR003034">
    <property type="entry name" value="SAP_dom"/>
</dbReference>
<dbReference type="Gene3D" id="2.40.290.10">
    <property type="match status" value="1"/>
</dbReference>
<evidence type="ECO:0000256" key="15">
    <source>
        <dbReference type="ARBA" id="ARBA00079373"/>
    </source>
</evidence>
<dbReference type="InterPro" id="IPR047087">
    <property type="entry name" value="KU70_core_dom"/>
</dbReference>
<keyword evidence="8" id="KW-0067">ATP-binding</keyword>
<dbReference type="OMA" id="FWANVKH"/>
<keyword evidence="10" id="KW-0233">DNA recombination</keyword>
<proteinExistence type="inferred from homology"/>
<organism evidence="18">
    <name type="scientific">Triticum urartu</name>
    <name type="common">Red wild einkorn</name>
    <name type="synonym">Crithodium urartu</name>
    <dbReference type="NCBI Taxonomy" id="4572"/>
    <lineage>
        <taxon>Eukaryota</taxon>
        <taxon>Viridiplantae</taxon>
        <taxon>Streptophyta</taxon>
        <taxon>Embryophyta</taxon>
        <taxon>Tracheophyta</taxon>
        <taxon>Spermatophyta</taxon>
        <taxon>Magnoliopsida</taxon>
        <taxon>Liliopsida</taxon>
        <taxon>Poales</taxon>
        <taxon>Poaceae</taxon>
        <taxon>BOP clade</taxon>
        <taxon>Pooideae</taxon>
        <taxon>Triticodae</taxon>
        <taxon>Triticeae</taxon>
        <taxon>Triticinae</taxon>
        <taxon>Triticum</taxon>
    </lineage>
</organism>
<dbReference type="GO" id="GO:0006303">
    <property type="term" value="P:double-strand break repair via nonhomologous end joining"/>
    <property type="evidence" value="ECO:0007669"/>
    <property type="project" value="InterPro"/>
</dbReference>
<dbReference type="InterPro" id="IPR005161">
    <property type="entry name" value="Ku_N"/>
</dbReference>
<dbReference type="GO" id="GO:0042162">
    <property type="term" value="F:telomeric DNA binding"/>
    <property type="evidence" value="ECO:0007669"/>
    <property type="project" value="InterPro"/>
</dbReference>
<dbReference type="Gene3D" id="4.10.970.10">
    <property type="entry name" value="Ku70, bridge and pillars"/>
    <property type="match status" value="1"/>
</dbReference>
<dbReference type="Gene3D" id="3.40.50.410">
    <property type="entry name" value="von Willebrand factor, type A domain"/>
    <property type="match status" value="1"/>
</dbReference>
<feature type="domain" description="SAP" evidence="17">
    <location>
        <begin position="619"/>
        <end position="653"/>
    </location>
</feature>
<comment type="catalytic activity">
    <reaction evidence="13">
        <text>ATP + H2O = ADP + phosphate + H(+)</text>
        <dbReference type="Rhea" id="RHEA:13065"/>
        <dbReference type="ChEBI" id="CHEBI:15377"/>
        <dbReference type="ChEBI" id="CHEBI:15378"/>
        <dbReference type="ChEBI" id="CHEBI:30616"/>
        <dbReference type="ChEBI" id="CHEBI:43474"/>
        <dbReference type="ChEBI" id="CHEBI:456216"/>
        <dbReference type="EC" id="3.6.4.12"/>
    </reaction>
</comment>
<dbReference type="InterPro" id="IPR006164">
    <property type="entry name" value="DNA_bd_Ku70/Ku80"/>
</dbReference>
<dbReference type="EC" id="3.6.4.12" evidence="3"/>
<dbReference type="PIRSF" id="PIRSF003033">
    <property type="entry name" value="Ku70"/>
    <property type="match status" value="1"/>
</dbReference>
<evidence type="ECO:0000256" key="2">
    <source>
        <dbReference type="ARBA" id="ARBA00005240"/>
    </source>
</evidence>
<gene>
    <name evidence="18" type="ORF">TRIUR3_09665</name>
</gene>
<reference evidence="18" key="1">
    <citation type="journal article" date="2013" name="Nature">
        <title>Draft genome of the wheat A-genome progenitor Triticum urartu.</title>
        <authorList>
            <person name="Ling H.Q."/>
            <person name="Zhao S."/>
            <person name="Liu D."/>
            <person name="Wang J."/>
            <person name="Sun H."/>
            <person name="Zhang C."/>
            <person name="Fan H."/>
            <person name="Li D."/>
            <person name="Dong L."/>
            <person name="Tao Y."/>
            <person name="Gao C."/>
            <person name="Wu H."/>
            <person name="Li Y."/>
            <person name="Cui Y."/>
            <person name="Guo X."/>
            <person name="Zheng S."/>
            <person name="Wang B."/>
            <person name="Yu K."/>
            <person name="Liang Q."/>
            <person name="Yang W."/>
            <person name="Lou X."/>
            <person name="Chen J."/>
            <person name="Feng M."/>
            <person name="Jian J."/>
            <person name="Zhang X."/>
            <person name="Luo G."/>
            <person name="Jiang Y."/>
            <person name="Liu J."/>
            <person name="Wang Z."/>
            <person name="Sha Y."/>
            <person name="Zhang B."/>
            <person name="Wu H."/>
            <person name="Tang D."/>
            <person name="Shen Q."/>
            <person name="Xue P."/>
            <person name="Zou S."/>
            <person name="Wang X."/>
            <person name="Liu X."/>
            <person name="Wang F."/>
            <person name="Yang Y."/>
            <person name="An X."/>
            <person name="Dong Z."/>
            <person name="Zhang K."/>
            <person name="Zhang X."/>
            <person name="Luo M.C."/>
            <person name="Dvorak J."/>
            <person name="Tong Y."/>
            <person name="Wang J."/>
            <person name="Yang H."/>
            <person name="Li Z."/>
            <person name="Wang D."/>
            <person name="Zhang A."/>
            <person name="Wang J."/>
        </authorList>
    </citation>
    <scope>NUCLEOTIDE SEQUENCE</scope>
</reference>
<dbReference type="InterPro" id="IPR036361">
    <property type="entry name" value="SAP_dom_sf"/>
</dbReference>
<keyword evidence="12" id="KW-0539">Nucleus</keyword>
<dbReference type="GO" id="GO:0043564">
    <property type="term" value="C:Ku70:Ku80 complex"/>
    <property type="evidence" value="ECO:0007669"/>
    <property type="project" value="InterPro"/>
</dbReference>
<keyword evidence="5" id="KW-0227">DNA damage</keyword>
<keyword evidence="4" id="KW-0547">Nucleotide-binding</keyword>
<evidence type="ECO:0000259" key="17">
    <source>
        <dbReference type="PROSITE" id="PS50800"/>
    </source>
</evidence>
<dbReference type="FunFam" id="1.10.1600.10:FF:000003">
    <property type="entry name" value="ATP-dependent DNA helicase 2 subunit KU70"/>
    <property type="match status" value="1"/>
</dbReference>
<dbReference type="InterPro" id="IPR006165">
    <property type="entry name" value="Ku70"/>
</dbReference>
<dbReference type="SMART" id="SM00559">
    <property type="entry name" value="Ku78"/>
    <property type="match status" value="1"/>
</dbReference>
<evidence type="ECO:0000256" key="3">
    <source>
        <dbReference type="ARBA" id="ARBA00012551"/>
    </source>
</evidence>
<dbReference type="NCBIfam" id="TIGR00578">
    <property type="entry name" value="ku70"/>
    <property type="match status" value="1"/>
</dbReference>
<keyword evidence="7 18" id="KW-0347">Helicase</keyword>
<dbReference type="SUPFAM" id="SSF68906">
    <property type="entry name" value="SAP domain"/>
    <property type="match status" value="1"/>
</dbReference>
<sequence length="655" mass="73546">MDLDPEGIFRDDSDEDDDNLHEREANKEMVVYLIDASPKMFTPANAAKPDEKQETHFHTIVNCITQSLKTQIIGRSRDEVAICFFNTKEKKNLQELAGVYVYNVTEREQLDRPDARLIKEFSCVEDSFMNNIGSRYGITSGSRENTLYNALWVAQALLRKGSVKTVSKRILIFTNEDDPFGGITGAAKTDMIRTTIQRAKDAQDLGLSIELLPLSRPDEDFNMSLFYADTNSSGLQSGASPDWVIETRTSSPSRLSPYRPKWVQMLLLLLSWICACRLEDMTDQLRKRMMKKRKVKTLSFAITNDVCIEVNTYALIRPTAPGTITWLDSISNLPLKTERSFICNDTGALLQAPQERFQLYNDKVVKFSVRELSDVKRVSSHHLRLLGFKPLDCLKDYHNLSPSTFIYPSDEQIFGSIRVFVALHSSMLRLGRFALAFYGTPTRPRLVALVAQEEVISSSGQDEPPGMHMIYLPYSDDVRYPEEVHLTSGDAPRATDEQIKKASNLLRRIDLKHFSVRHFANPGLQKHYGILEALALGEDEMPDIKDETLPDEEGLARPGVVKAIEEFKAAVFGENYDQEEAEAAAAKGGASKKRKAIADAASQKSAAYDWADLADNGKLKDMTVMDLKTYLTAHGLPVSGKKDAIISRILTHLGK</sequence>
<dbReference type="SUPFAM" id="SSF53300">
    <property type="entry name" value="vWA-like"/>
    <property type="match status" value="1"/>
</dbReference>
<dbReference type="EMBL" id="KD110076">
    <property type="protein sequence ID" value="EMS60366.1"/>
    <property type="molecule type" value="Genomic_DNA"/>
</dbReference>
<comment type="similarity">
    <text evidence="2">Belongs to the ku70 family.</text>
</comment>
<dbReference type="InterPro" id="IPR036465">
    <property type="entry name" value="vWFA_dom_sf"/>
</dbReference>
<evidence type="ECO:0000256" key="8">
    <source>
        <dbReference type="ARBA" id="ARBA00022840"/>
    </source>
</evidence>
<dbReference type="GO" id="GO:0006310">
    <property type="term" value="P:DNA recombination"/>
    <property type="evidence" value="ECO:0007669"/>
    <property type="project" value="UniProtKB-KW"/>
</dbReference>
<keyword evidence="6" id="KW-0378">Hydrolase</keyword>
<evidence type="ECO:0000256" key="13">
    <source>
        <dbReference type="ARBA" id="ARBA00047995"/>
    </source>
</evidence>
<dbReference type="SMART" id="SM00513">
    <property type="entry name" value="SAP"/>
    <property type="match status" value="1"/>
</dbReference>
<dbReference type="CDD" id="cd01458">
    <property type="entry name" value="vWA_ku"/>
    <property type="match status" value="1"/>
</dbReference>
<dbReference type="FunFam" id="2.40.290.10:FF:000001">
    <property type="entry name" value="X-ray repair cross complementing 6"/>
    <property type="match status" value="1"/>
</dbReference>
<keyword evidence="9" id="KW-0238">DNA-binding</keyword>
<evidence type="ECO:0000256" key="16">
    <source>
        <dbReference type="ARBA" id="ARBA00083456"/>
    </source>
</evidence>
<dbReference type="FunFam" id="4.10.970.10:FF:000004">
    <property type="entry name" value="ATP-dependent DNA helicase 2 subunit KU70"/>
    <property type="match status" value="1"/>
</dbReference>
<protein>
    <recommendedName>
        <fullName evidence="14">ATP-dependent DNA helicase 2 subunit KU70</fullName>
        <ecNumber evidence="3">3.6.4.12</ecNumber>
    </recommendedName>
    <alternativeName>
        <fullName evidence="16">ATP-dependent DNA helicase 2 subunit 1</fullName>
    </alternativeName>
    <alternativeName>
        <fullName evidence="15">ATP-dependent DNA helicase II 70 kDa subunit</fullName>
    </alternativeName>
</protein>
<evidence type="ECO:0000313" key="18">
    <source>
        <dbReference type="EMBL" id="EMS60366.1"/>
    </source>
</evidence>
<dbReference type="Pfam" id="PF02037">
    <property type="entry name" value="SAP"/>
    <property type="match status" value="1"/>
</dbReference>
<dbReference type="GO" id="GO:0003678">
    <property type="term" value="F:DNA helicase activity"/>
    <property type="evidence" value="ECO:0007669"/>
    <property type="project" value="UniProtKB-EC"/>
</dbReference>